<evidence type="ECO:0000313" key="4">
    <source>
        <dbReference type="EMBL" id="KAL1869983.1"/>
    </source>
</evidence>
<dbReference type="Proteomes" id="UP001586593">
    <property type="component" value="Unassembled WGS sequence"/>
</dbReference>
<dbReference type="PANTHER" id="PTHR10644">
    <property type="entry name" value="DNA REPAIR/RNA PROCESSING CPSF FAMILY"/>
    <property type="match status" value="1"/>
</dbReference>
<dbReference type="InterPro" id="IPR018846">
    <property type="entry name" value="Beta-prop_RSE1/DDB1/CPSF1_1st"/>
</dbReference>
<dbReference type="Pfam" id="PF23726">
    <property type="entry name" value="Beta-prop_RSE1_2nd"/>
    <property type="match status" value="1"/>
</dbReference>
<feature type="region of interest" description="Disordered" evidence="1">
    <location>
        <begin position="487"/>
        <end position="508"/>
    </location>
</feature>
<dbReference type="Gene3D" id="2.130.10.10">
    <property type="entry name" value="YVTN repeat-like/Quinoprotein amine dehydrogenase"/>
    <property type="match status" value="3"/>
</dbReference>
<accession>A0ABR3X2R5</accession>
<evidence type="ECO:0000259" key="2">
    <source>
        <dbReference type="Pfam" id="PF10433"/>
    </source>
</evidence>
<proteinExistence type="predicted"/>
<evidence type="ECO:0008006" key="6">
    <source>
        <dbReference type="Google" id="ProtNLM"/>
    </source>
</evidence>
<dbReference type="InterPro" id="IPR058543">
    <property type="entry name" value="Beta-prop_RSE1/DDB1/CPSF1_2nd"/>
</dbReference>
<dbReference type="InterPro" id="IPR050358">
    <property type="entry name" value="RSE1/DDB1/CFT1"/>
</dbReference>
<evidence type="ECO:0000313" key="5">
    <source>
        <dbReference type="Proteomes" id="UP001586593"/>
    </source>
</evidence>
<protein>
    <recommendedName>
        <fullName evidence="6">Cleavage/polyadenylation specificity factor A subunit N-terminal domain-containing protein</fullName>
    </recommendedName>
</protein>
<dbReference type="Pfam" id="PF10433">
    <property type="entry name" value="Beta-prop_RSE1_1st"/>
    <property type="match status" value="1"/>
</dbReference>
<evidence type="ECO:0000259" key="3">
    <source>
        <dbReference type="Pfam" id="PF23726"/>
    </source>
</evidence>
<comment type="caution">
    <text evidence="4">The sequence shown here is derived from an EMBL/GenBank/DDBJ whole genome shotgun (WGS) entry which is preliminary data.</text>
</comment>
<gene>
    <name evidence="4" type="ORF">VTK73DRAFT_2877</name>
</gene>
<organism evidence="4 5">
    <name type="scientific">Phialemonium thermophilum</name>
    <dbReference type="NCBI Taxonomy" id="223376"/>
    <lineage>
        <taxon>Eukaryota</taxon>
        <taxon>Fungi</taxon>
        <taxon>Dikarya</taxon>
        <taxon>Ascomycota</taxon>
        <taxon>Pezizomycotina</taxon>
        <taxon>Sordariomycetes</taxon>
        <taxon>Sordariomycetidae</taxon>
        <taxon>Cephalothecales</taxon>
        <taxon>Cephalothecaceae</taxon>
        <taxon>Phialemonium</taxon>
    </lineage>
</organism>
<feature type="domain" description="RSE1/DDB1/CPSF1 second beta-propeller" evidence="3">
    <location>
        <begin position="566"/>
        <end position="806"/>
    </location>
</feature>
<feature type="domain" description="RSE1/DDB1/CPSF1 first beta-propeller" evidence="2">
    <location>
        <begin position="57"/>
        <end position="467"/>
    </location>
</feature>
<keyword evidence="5" id="KW-1185">Reference proteome</keyword>
<name>A0ABR3X2R5_9PEZI</name>
<dbReference type="InterPro" id="IPR015943">
    <property type="entry name" value="WD40/YVTN_repeat-like_dom_sf"/>
</dbReference>
<reference evidence="4 5" key="1">
    <citation type="journal article" date="2024" name="Commun. Biol.">
        <title>Comparative genomic analysis of thermophilic fungi reveals convergent evolutionary adaptations and gene losses.</title>
        <authorList>
            <person name="Steindorff A.S."/>
            <person name="Aguilar-Pontes M.V."/>
            <person name="Robinson A.J."/>
            <person name="Andreopoulos B."/>
            <person name="LaButti K."/>
            <person name="Kuo A."/>
            <person name="Mondo S."/>
            <person name="Riley R."/>
            <person name="Otillar R."/>
            <person name="Haridas S."/>
            <person name="Lipzen A."/>
            <person name="Grimwood J."/>
            <person name="Schmutz J."/>
            <person name="Clum A."/>
            <person name="Reid I.D."/>
            <person name="Moisan M.C."/>
            <person name="Butler G."/>
            <person name="Nguyen T.T.M."/>
            <person name="Dewar K."/>
            <person name="Conant G."/>
            <person name="Drula E."/>
            <person name="Henrissat B."/>
            <person name="Hansel C."/>
            <person name="Singer S."/>
            <person name="Hutchinson M.I."/>
            <person name="de Vries R.P."/>
            <person name="Natvig D.O."/>
            <person name="Powell A.J."/>
            <person name="Tsang A."/>
            <person name="Grigoriev I.V."/>
        </authorList>
    </citation>
    <scope>NUCLEOTIDE SEQUENCE [LARGE SCALE GENOMIC DNA]</scope>
    <source>
        <strain evidence="4 5">ATCC 24622</strain>
    </source>
</reference>
<dbReference type="EMBL" id="JAZHXJ010000185">
    <property type="protein sequence ID" value="KAL1869983.1"/>
    <property type="molecule type" value="Genomic_DNA"/>
</dbReference>
<sequence length="1345" mass="149084">MAFQTNVFRGGEWVTETVDVRAVLKASAPRPLKKQRFLKPPQCGILTKTVVPTQLVHYVLPVRLRSDRNNDVAFIGDYSVQIFELRKDGQLHDVIRKDDFGSRIRNAAVIGSLPDKIKDEVYEESYSSPVKTEEDDAGMDLDPSPEVMAPKGASFPPQLLLLVLECGDSVFLSISTAEDGSIEFVSSRVTSPTEHLVYPGFHLAVDPSSRYMVLGCAERHFVVFELESVDEINKQSRGYGSLRPVRSSCHRSVQGVIHKVAFLYPRPNDPQHVILLLIVVRGGKSRMVTYEWELGDDLRAVFAEEKAGHRMPVENQMPLLLIPLTVQSAFVIISQTETAVCTEALHGSPKFERFDTQDAPPTANYNGRGKPLWTAWARPSRLAGFFKSHDCIYLAREDGIVSYIEADMDSTLTGSLLMDKFDCSISSAFTCLYDQYTDVLVMAGDSGPGAVWKVSKSSIRVPARRPMELLGVLPNSAPTIDCTIASNPSTTRQGVPTSADPMAQRRDQVTKPDRIFATSGRGRKGSVAEYRHGLQARIGLDLEYGTDIRKAWVFPSTIPGSSNGFHLLLSLPNSTGVLHLSRDLSHGTELEPTSAQYDLSSRTLAAISNDGLVIQVTENHIVLVNGLRSSRFSYDVLHDLPSASIVDAAAVDDYIAVSTHTEAGFRIHLLQARNGEELSIDLVHSFPVEGEVTCLSLFRSGLVPRVSLCIGLWYEGRPQILHVPVDHNGLCQEELLYLDEADSIPSESDGDALLPPLEPVASIVCYEEETGPVTLVGTRSGEVIIVSQYQQKRLIHREKLGVTTARIYMIHELGKSPVPIVSCDSNLILLSRHKKTTSKGAAGGFTTRTRIWPVDVGNPMAATPPVDWVSVLKSDLFFEKQDTVPLLLISGSRILLSELHRQPGPVHRHIPVDGTPTRIIYSNHLQCLIVAVNRRDSPTLLFLDPDTGENIGRPTDKDGKDVSVITGLGDPGDRIFGLSEWECKKDNSIWRFILVSTRSGRLMILSTKVEEDTTTVTQRKIRYWVRFKRAGIDWPVYSVVGYDEGIIYCAGQTIVWETLDTVDKKLRTVGSFDLGSPATSLRVLNGKLLALTNRDSLEVIDPPTNSSGEGPKLIHVDPKTRDAVHMIEITGNQAGEPLPSLALISDRYCGVAGLFIPWQVPSKDCEPILEILDLPASIRKFRRGRTRPTWDQGRHKPCYGRMISTVDDSEILGMCLDGSVIHFTLLTLEVWRILRFIQNLALTSPEICPFTYSAVDLGEFDPEPVQSIGDGTMHVDGDILRRCLDKKALERLIRMPSHVSRFTELLDELEDGRHTAGFGVEEDGVRERYFALAYEILDYFLSPVL</sequence>
<evidence type="ECO:0000256" key="1">
    <source>
        <dbReference type="SAM" id="MobiDB-lite"/>
    </source>
</evidence>
<feature type="compositionally biased region" description="Polar residues" evidence="1">
    <location>
        <begin position="487"/>
        <end position="496"/>
    </location>
</feature>